<dbReference type="InterPro" id="IPR038609">
    <property type="entry name" value="HDA1_su2/3_sf"/>
</dbReference>
<evidence type="ECO:0008006" key="4">
    <source>
        <dbReference type="Google" id="ProtNLM"/>
    </source>
</evidence>
<feature type="region of interest" description="Disordered" evidence="1">
    <location>
        <begin position="1"/>
        <end position="71"/>
    </location>
</feature>
<feature type="compositionally biased region" description="Low complexity" evidence="1">
    <location>
        <begin position="237"/>
        <end position="249"/>
    </location>
</feature>
<feature type="region of interest" description="Disordered" evidence="1">
    <location>
        <begin position="478"/>
        <end position="601"/>
    </location>
</feature>
<dbReference type="Pfam" id="PF11496">
    <property type="entry name" value="HDA2-3"/>
    <property type="match status" value="1"/>
</dbReference>
<feature type="compositionally biased region" description="Basic and acidic residues" evidence="1">
    <location>
        <begin position="267"/>
        <end position="287"/>
    </location>
</feature>
<feature type="region of interest" description="Disordered" evidence="1">
    <location>
        <begin position="626"/>
        <end position="673"/>
    </location>
</feature>
<reference evidence="2" key="1">
    <citation type="journal article" date="2020" name="Stud. Mycol.">
        <title>101 Dothideomycetes genomes: a test case for predicting lifestyles and emergence of pathogens.</title>
        <authorList>
            <person name="Haridas S."/>
            <person name="Albert R."/>
            <person name="Binder M."/>
            <person name="Bloem J."/>
            <person name="Labutti K."/>
            <person name="Salamov A."/>
            <person name="Andreopoulos B."/>
            <person name="Baker S."/>
            <person name="Barry K."/>
            <person name="Bills G."/>
            <person name="Bluhm B."/>
            <person name="Cannon C."/>
            <person name="Castanera R."/>
            <person name="Culley D."/>
            <person name="Daum C."/>
            <person name="Ezra D."/>
            <person name="Gonzalez J."/>
            <person name="Henrissat B."/>
            <person name="Kuo A."/>
            <person name="Liang C."/>
            <person name="Lipzen A."/>
            <person name="Lutzoni F."/>
            <person name="Magnuson J."/>
            <person name="Mondo S."/>
            <person name="Nolan M."/>
            <person name="Ohm R."/>
            <person name="Pangilinan J."/>
            <person name="Park H.-J."/>
            <person name="Ramirez L."/>
            <person name="Alfaro M."/>
            <person name="Sun H."/>
            <person name="Tritt A."/>
            <person name="Yoshinaga Y."/>
            <person name="Zwiers L.-H."/>
            <person name="Turgeon B."/>
            <person name="Goodwin S."/>
            <person name="Spatafora J."/>
            <person name="Crous P."/>
            <person name="Grigoriev I."/>
        </authorList>
    </citation>
    <scope>NUCLEOTIDE SEQUENCE</scope>
    <source>
        <strain evidence="2">CBS 379.55</strain>
    </source>
</reference>
<dbReference type="InterPro" id="IPR021006">
    <property type="entry name" value="Hda2/3"/>
</dbReference>
<dbReference type="EMBL" id="ML986485">
    <property type="protein sequence ID" value="KAF2280006.1"/>
    <property type="molecule type" value="Genomic_DNA"/>
</dbReference>
<protein>
    <recommendedName>
        <fullName evidence="4">Chromo domain-containing protein</fullName>
    </recommendedName>
</protein>
<dbReference type="OrthoDB" id="3647690at2759"/>
<feature type="region of interest" description="Disordered" evidence="1">
    <location>
        <begin position="87"/>
        <end position="310"/>
    </location>
</feature>
<feature type="compositionally biased region" description="Polar residues" evidence="1">
    <location>
        <begin position="499"/>
        <end position="524"/>
    </location>
</feature>
<feature type="region of interest" description="Disordered" evidence="1">
    <location>
        <begin position="1060"/>
        <end position="1091"/>
    </location>
</feature>
<feature type="compositionally biased region" description="Polar residues" evidence="1">
    <location>
        <begin position="1060"/>
        <end position="1075"/>
    </location>
</feature>
<accession>A0A6A6JW94</accession>
<keyword evidence="3" id="KW-1185">Reference proteome</keyword>
<feature type="compositionally biased region" description="Acidic residues" evidence="1">
    <location>
        <begin position="145"/>
        <end position="159"/>
    </location>
</feature>
<feature type="region of interest" description="Disordered" evidence="1">
    <location>
        <begin position="329"/>
        <end position="363"/>
    </location>
</feature>
<proteinExistence type="predicted"/>
<dbReference type="GO" id="GO:0070823">
    <property type="term" value="C:HDA1 complex"/>
    <property type="evidence" value="ECO:0007669"/>
    <property type="project" value="InterPro"/>
</dbReference>
<evidence type="ECO:0000256" key="1">
    <source>
        <dbReference type="SAM" id="MobiDB-lite"/>
    </source>
</evidence>
<gene>
    <name evidence="2" type="ORF">EI97DRAFT_439095</name>
</gene>
<name>A0A6A6JW94_WESOR</name>
<organism evidence="2 3">
    <name type="scientific">Westerdykella ornata</name>
    <dbReference type="NCBI Taxonomy" id="318751"/>
    <lineage>
        <taxon>Eukaryota</taxon>
        <taxon>Fungi</taxon>
        <taxon>Dikarya</taxon>
        <taxon>Ascomycota</taxon>
        <taxon>Pezizomycotina</taxon>
        <taxon>Dothideomycetes</taxon>
        <taxon>Pleosporomycetidae</taxon>
        <taxon>Pleosporales</taxon>
        <taxon>Sporormiaceae</taxon>
        <taxon>Westerdykella</taxon>
    </lineage>
</organism>
<feature type="compositionally biased region" description="Basic and acidic residues" evidence="1">
    <location>
        <begin position="548"/>
        <end position="558"/>
    </location>
</feature>
<feature type="compositionally biased region" description="Low complexity" evidence="1">
    <location>
        <begin position="31"/>
        <end position="41"/>
    </location>
</feature>
<evidence type="ECO:0000313" key="3">
    <source>
        <dbReference type="Proteomes" id="UP000800097"/>
    </source>
</evidence>
<evidence type="ECO:0000313" key="2">
    <source>
        <dbReference type="EMBL" id="KAF2280006.1"/>
    </source>
</evidence>
<dbReference type="Gene3D" id="3.40.50.12360">
    <property type="match status" value="1"/>
</dbReference>
<feature type="compositionally biased region" description="Polar residues" evidence="1">
    <location>
        <begin position="482"/>
        <end position="491"/>
    </location>
</feature>
<dbReference type="GeneID" id="54552714"/>
<feature type="compositionally biased region" description="Polar residues" evidence="1">
    <location>
        <begin position="202"/>
        <end position="214"/>
    </location>
</feature>
<feature type="compositionally biased region" description="Polar residues" evidence="1">
    <location>
        <begin position="634"/>
        <end position="646"/>
    </location>
</feature>
<dbReference type="AlphaFoldDB" id="A0A6A6JW94"/>
<feature type="compositionally biased region" description="Polar residues" evidence="1">
    <location>
        <begin position="250"/>
        <end position="263"/>
    </location>
</feature>
<feature type="region of interest" description="Disordered" evidence="1">
    <location>
        <begin position="433"/>
        <end position="462"/>
    </location>
</feature>
<dbReference type="RefSeq" id="XP_033657545.1">
    <property type="nucleotide sequence ID" value="XM_033799539.1"/>
</dbReference>
<sequence length="1091" mass="119125">MARLRQSAPTKRKRKSTDTKPNKRHRRVVPSSSASEYNSDSEGSENEHEEDANSKDEDNSQGGEIGEGYWKAKPILKERSGEYLIDWAGVDPKTKKPQLVQAWLKGKRKRSSVAGKTKSAQEPPGSREEDVQEAQISHSRHENLEAQELEDSELLDDVVTEPARNHPQRVHRASNSRQRTPHREVLDSSGSVLPADSDLLIGQSSRAEGSTPGTQPLIEDSDVEDGSASYLPSTTQASASGVSVSESSGNPFVSTAGNQSTTDSPEEAQKEIRSSAEVAHVHEEPARLEPNQTFLSSPHEFDSGDAPLQPPPSDSQVIAVFGIHTQTQPGSIEIPETPFQAEPESVSHPTGSGEELGASVNQSPPFDQTAFEEPSASFVPSLDQIAVDIHKDNSANLNITEESRSDRETLHIATAPQTELTTDPVIQEGVVNNSHLLPNSPDKTIASNTTTTTQEPGDSNNIIGHVKEVDQISSRDFGHHSQVCSSATNRGTGADSLGLQESNPLQEQQAQVVPSSPYLSTQESQIEDIRPTTELSYTAGRRPSTPPSRHDSSQESGKDGNSPIERTLDDFSILGPPPSRSLEELDSNLPPRPHTPVPTSSLSAIMSSEYPEEDFAARARREFASLREKKWGTPQRQRPDGTQGTLSPAMDGTRSPSTIPDRAPQGPAPPPLLTAALMNSTAVQIPEMPLDDAAAVVTERPSLAAPTTNQAPQSVMDSIIQPRKEADEPARQRWSPLPGSSDESASLAEEIRSDSGESYLEDDIHLADDRLCEHIVPLLMGGRQKDAYIKEIRLKKDPLESFAMDPQAFRDLGEVEEIFNRLRAVETHVDLLWAESASADVSPQRQAQWDVDSSVKFAFLSALLRRLKELDWHVIIVLKEGNERLFDILVKFLRGNLVNYTCPAKSQHADFSEVEGSVRVTLLSSDSSFIVSPPDVIISLDGASAAEIGKRNWSVNPDRKQIPLLQLVIPRSVSHIELSLSPKLTKRDRLHAVVACLSQLHKETGRPLVDTPHETEAADMIAHYLISTDIASQNDEGWPLPPIHSIKDVIEFTPQQYSSQLSQTRLASPTPSAPQATLKRPLVSNKSDITS</sequence>
<feature type="region of interest" description="Disordered" evidence="1">
    <location>
        <begin position="724"/>
        <end position="754"/>
    </location>
</feature>
<dbReference type="Proteomes" id="UP000800097">
    <property type="component" value="Unassembled WGS sequence"/>
</dbReference>